<dbReference type="InterPro" id="IPR011640">
    <property type="entry name" value="Fe2_transport_prot_B_C"/>
</dbReference>
<evidence type="ECO:0008006" key="5">
    <source>
        <dbReference type="Google" id="ProtNLM"/>
    </source>
</evidence>
<gene>
    <name evidence="4" type="ORF">S01H4_56832</name>
</gene>
<dbReference type="PANTHER" id="PTHR43185">
    <property type="entry name" value="FERROUS IRON TRANSPORT PROTEIN B"/>
    <property type="match status" value="1"/>
</dbReference>
<keyword evidence="1" id="KW-1133">Transmembrane helix</keyword>
<organism evidence="4">
    <name type="scientific">marine sediment metagenome</name>
    <dbReference type="NCBI Taxonomy" id="412755"/>
    <lineage>
        <taxon>unclassified sequences</taxon>
        <taxon>metagenomes</taxon>
        <taxon>ecological metagenomes</taxon>
    </lineage>
</organism>
<evidence type="ECO:0000256" key="1">
    <source>
        <dbReference type="SAM" id="Phobius"/>
    </source>
</evidence>
<name>X1D8C5_9ZZZZ</name>
<feature type="domain" description="Ferrous iron transport protein B C-terminal" evidence="2">
    <location>
        <begin position="21"/>
        <end position="71"/>
    </location>
</feature>
<feature type="transmembrane region" description="Helical" evidence="1">
    <location>
        <begin position="75"/>
        <end position="96"/>
    </location>
</feature>
<evidence type="ECO:0000259" key="3">
    <source>
        <dbReference type="Pfam" id="PF07670"/>
    </source>
</evidence>
<comment type="caution">
    <text evidence="4">The sequence shown here is derived from an EMBL/GenBank/DDBJ whole genome shotgun (WGS) entry which is preliminary data.</text>
</comment>
<dbReference type="Pfam" id="PF07664">
    <property type="entry name" value="FeoB_C"/>
    <property type="match status" value="1"/>
</dbReference>
<feature type="transmembrane region" description="Helical" evidence="1">
    <location>
        <begin position="184"/>
        <end position="206"/>
    </location>
</feature>
<accession>X1D8C5</accession>
<evidence type="ECO:0000259" key="2">
    <source>
        <dbReference type="Pfam" id="PF07664"/>
    </source>
</evidence>
<dbReference type="InterPro" id="IPR011642">
    <property type="entry name" value="Gate_dom"/>
</dbReference>
<evidence type="ECO:0000313" key="4">
    <source>
        <dbReference type="EMBL" id="GAH16462.1"/>
    </source>
</evidence>
<dbReference type="InterPro" id="IPR050860">
    <property type="entry name" value="FeoB_GTPase"/>
</dbReference>
<feature type="domain" description="Nucleoside transporter/FeoB GTPase Gate" evidence="3">
    <location>
        <begin position="78"/>
        <end position="181"/>
    </location>
</feature>
<keyword evidence="1" id="KW-0812">Transmembrane</keyword>
<feature type="transmembrane region" description="Helical" evidence="1">
    <location>
        <begin position="108"/>
        <end position="128"/>
    </location>
</feature>
<dbReference type="PANTHER" id="PTHR43185:SF1">
    <property type="entry name" value="FE(2+) TRANSPORTER FEOB"/>
    <property type="match status" value="1"/>
</dbReference>
<feature type="non-terminal residue" evidence="4">
    <location>
        <position position="1"/>
    </location>
</feature>
<feature type="transmembrane region" description="Helical" evidence="1">
    <location>
        <begin position="148"/>
        <end position="172"/>
    </location>
</feature>
<feature type="transmembrane region" description="Helical" evidence="1">
    <location>
        <begin position="6"/>
        <end position="33"/>
    </location>
</feature>
<keyword evidence="1" id="KW-0472">Membrane</keyword>
<proteinExistence type="predicted"/>
<reference evidence="4" key="1">
    <citation type="journal article" date="2014" name="Front. Microbiol.">
        <title>High frequency of phylogenetically diverse reductive dehalogenase-homologous genes in deep subseafloor sedimentary metagenomes.</title>
        <authorList>
            <person name="Kawai M."/>
            <person name="Futagami T."/>
            <person name="Toyoda A."/>
            <person name="Takaki Y."/>
            <person name="Nishi S."/>
            <person name="Hori S."/>
            <person name="Arai W."/>
            <person name="Tsubouchi T."/>
            <person name="Morono Y."/>
            <person name="Uchiyama I."/>
            <person name="Ito T."/>
            <person name="Fujiyama A."/>
            <person name="Inagaki F."/>
            <person name="Takami H."/>
        </authorList>
    </citation>
    <scope>NUCLEOTIDE SEQUENCE</scope>
    <source>
        <strain evidence="4">Expedition CK06-06</strain>
    </source>
</reference>
<dbReference type="AlphaFoldDB" id="X1D8C5"/>
<protein>
    <recommendedName>
        <fullName evidence="5">Nucleoside transporter/FeoB GTPase Gate domain-containing protein</fullName>
    </recommendedName>
</protein>
<sequence>AARIAVVFGLVAFYLGPTVALAIYFFNLVVIAITGRILSGLLPEKTPGLILEMPVYRIPTIRTVIHKTWFRLHEFVVEAWPILIAGSLVLAILIFYNLDNYINTLVRPITWILGLPAAVGLPLIFGILRKELSLVMLYQALGGVDFSYVLTSVQLVTYAVFVVFYIPCLATLAVLKRELGTRNMVIITLLTVVIAMIAAQVARLLAITTKLKKYIASATVGPK</sequence>
<dbReference type="EMBL" id="BART01032981">
    <property type="protein sequence ID" value="GAH16462.1"/>
    <property type="molecule type" value="Genomic_DNA"/>
</dbReference>
<dbReference type="GO" id="GO:0005886">
    <property type="term" value="C:plasma membrane"/>
    <property type="evidence" value="ECO:0007669"/>
    <property type="project" value="TreeGrafter"/>
</dbReference>
<dbReference type="Pfam" id="PF07670">
    <property type="entry name" value="Gate"/>
    <property type="match status" value="1"/>
</dbReference>
<dbReference type="GO" id="GO:0015093">
    <property type="term" value="F:ferrous iron transmembrane transporter activity"/>
    <property type="evidence" value="ECO:0007669"/>
    <property type="project" value="InterPro"/>
</dbReference>